<evidence type="ECO:0000313" key="2">
    <source>
        <dbReference type="EMBL" id="BAV96469.1"/>
    </source>
</evidence>
<evidence type="ECO:0008006" key="4">
    <source>
        <dbReference type="Google" id="ProtNLM"/>
    </source>
</evidence>
<evidence type="ECO:0000313" key="3">
    <source>
        <dbReference type="Proteomes" id="UP000218824"/>
    </source>
</evidence>
<dbReference type="AlphaFoldDB" id="A0AAU9AFV2"/>
<protein>
    <recommendedName>
        <fullName evidence="4">DUF998 domain-containing protein</fullName>
    </recommendedName>
</protein>
<proteinExistence type="predicted"/>
<dbReference type="RefSeq" id="WP_096376875.1">
    <property type="nucleotide sequence ID" value="NZ_AP014940.1"/>
</dbReference>
<name>A0AAU9AFV2_LYSEN</name>
<reference evidence="2 3" key="1">
    <citation type="journal article" date="2017" name="DNA Res.">
        <title>Complete genome sequence and expression profile of the commercial lytic enzyme producer Lysobacter enzymogenes M497-1.</title>
        <authorList>
            <person name="Takami H."/>
            <person name="Toyoda A."/>
            <person name="Uchiyama I."/>
            <person name="Itoh T."/>
            <person name="Takaki Y."/>
            <person name="Arai W."/>
            <person name="Nishi S."/>
            <person name="Kawai M."/>
            <person name="Shinya K."/>
            <person name="Ikeda H."/>
        </authorList>
    </citation>
    <scope>NUCLEOTIDE SEQUENCE [LARGE SCALE GENOMIC DNA]</scope>
    <source>
        <strain evidence="2 3">M497-1</strain>
    </source>
</reference>
<keyword evidence="1" id="KW-0812">Transmembrane</keyword>
<keyword evidence="1" id="KW-0472">Membrane</keyword>
<feature type="transmembrane region" description="Helical" evidence="1">
    <location>
        <begin position="105"/>
        <end position="124"/>
    </location>
</feature>
<feature type="transmembrane region" description="Helical" evidence="1">
    <location>
        <begin position="76"/>
        <end position="93"/>
    </location>
</feature>
<gene>
    <name evidence="2" type="ORF">LEN_0982</name>
</gene>
<dbReference type="EMBL" id="AP014940">
    <property type="protein sequence ID" value="BAV96469.1"/>
    <property type="molecule type" value="Genomic_DNA"/>
</dbReference>
<feature type="transmembrane region" description="Helical" evidence="1">
    <location>
        <begin position="20"/>
        <end position="42"/>
    </location>
</feature>
<sequence length="132" mass="14258">MRNPYAAARAPIPEPPPRRALFSGFVAAAICLLSWFGTVSFVGGNSYRFSKAGFFAAPPRTDEIARLQYMLDNAQSLLMSASALCIVLGLPRLRAGKLRWARTVSIWIAAAGSYALAEFVVKALRPLIAGMP</sequence>
<keyword evidence="1" id="KW-1133">Transmembrane helix</keyword>
<accession>A0AAU9AFV2</accession>
<dbReference type="Proteomes" id="UP000218824">
    <property type="component" value="Chromosome"/>
</dbReference>
<dbReference type="GeneID" id="83062873"/>
<dbReference type="KEGG" id="lem:LEN_0982"/>
<organism evidence="2 3">
    <name type="scientific">Lysobacter enzymogenes</name>
    <dbReference type="NCBI Taxonomy" id="69"/>
    <lineage>
        <taxon>Bacteria</taxon>
        <taxon>Pseudomonadati</taxon>
        <taxon>Pseudomonadota</taxon>
        <taxon>Gammaproteobacteria</taxon>
        <taxon>Lysobacterales</taxon>
        <taxon>Lysobacteraceae</taxon>
        <taxon>Lysobacter</taxon>
    </lineage>
</organism>
<evidence type="ECO:0000256" key="1">
    <source>
        <dbReference type="SAM" id="Phobius"/>
    </source>
</evidence>